<sequence>RAVEYQKRRMDSEYRNTKESRKRPRPVSGKVKRTDDANDRRKRVSDTKQLRGKLPKPATGSRESSSPTSMRLSDKGRDGSLIVDHSYTPIDRNILGADVQVLFQSVLSQLAEQRSVVSTAAASVTSQTPLSAPTSAAGAVPLSADTAELAAKTEIKTEPNIELTAKSVLSVAPALSSSDGCNNLPIHRSSSKDHLRTPSPPPPPPSPLAAGIKVNGAALPPMIPMTDVELASPLPVYRLVVGKDRGQVGLFARDSIRRHQYICEYKGQVLLKAAYKEDPKNYYELLRITRPHSHFHPEIDLCIDARRQGSDARFVRRSCDANVALKSIFIPESSDSLIHLGLFASRDVGADEELTIDWEWEDGELPAVSRMSPADAEDYLGRPEGRRMSKVWRQAFGGMTCACADTDCGVRKLFATLGVEESVVRPDFGSGGVLKRRVSRPFRVDTGNGDVGDQDPSSPQVQSPDGFRPVRSPHSRKGSTASMADGAPGSPVALVEGGPNAGTDSFSASRDSLSIFSVRRTGHGGSSRKGSADVTLGGKDSSAAVLDDDDEDEVMDDEANCGGNDANGSAAGTVPMNRRKSSSHSVTSNSSSHGVGGDSRSRSRSQSRKRKPSAQHESKAVGKDAAMGNAGFAVGTDGSNSSKKSRSVSGAPLTSRKSSTNMPMLPLKKLWMTQYLEHAEQSAEAPGNDFSAAAGPDVINTASAQDNAKAEDVIIADPDEIIASSTVVELEEATAPFDTNHIMLPEHVHGHGQVKTVPTDADAPTPTPTGPIALIDTLSGADTVDIIMEPPSSAAFVAAAAQSESKNLDGSTAADQPDSNAEPAANGPDAADGKSATAAPVKKQRLSLEDYKKRRINIATSPSKDSDAKDGASDVGSERQPDAADSFALADEHPETPVTSEAPLNRAKLSLEEYIRRRKPSGTFSADGESITDNTAAEKGSLSVSAVAGATTANQLVAVLSSEADKPEQANASVSAPSLSPLAIRNLPETARTAEPAAPQAAIASRITRSPMHPISAPMPIRPGEAANKRGVLSPPPPPPPSNAATMPVGNRIDDRSNGPSNGQISIAGSAGRGGNAPNTGGGEPHYRFERGPNIHDSYERDRERGPPGHGAYRPREREREREREHYDGSAERESGEIGLRRDFVRSRSRDRGGRVERMPGDRDRDRDRDRRHNTFSGVGSGPGHHHQHQQQQHHGHHGYGQHPAQAGSALQAPVRSSTPHGSDSGRSGSQRGGDWRAGGYAAQRLSPSPARLAQGIGARAMTMSPDRHQQPSQPPFSSSAMQHGQLPGLSVAASSASVADGYHRGGSSSGSGGSRRTGGVSSTNASRGGSPSRK</sequence>
<evidence type="ECO:0000313" key="2">
    <source>
        <dbReference type="Proteomes" id="UP001150581"/>
    </source>
</evidence>
<evidence type="ECO:0000313" key="1">
    <source>
        <dbReference type="EMBL" id="KAJ1889798.1"/>
    </source>
</evidence>
<reference evidence="1" key="1">
    <citation type="submission" date="2022-07" db="EMBL/GenBank/DDBJ databases">
        <title>Phylogenomic reconstructions and comparative analyses of Kickxellomycotina fungi.</title>
        <authorList>
            <person name="Reynolds N.K."/>
            <person name="Stajich J.E."/>
            <person name="Barry K."/>
            <person name="Grigoriev I.V."/>
            <person name="Crous P."/>
            <person name="Smith M.E."/>
        </authorList>
    </citation>
    <scope>NUCLEOTIDE SEQUENCE</scope>
    <source>
        <strain evidence="1">Benny 63K</strain>
    </source>
</reference>
<keyword evidence="2" id="KW-1185">Reference proteome</keyword>
<accession>A0ACC1IBG7</accession>
<feature type="non-terminal residue" evidence="1">
    <location>
        <position position="1"/>
    </location>
</feature>
<comment type="caution">
    <text evidence="1">The sequence shown here is derived from an EMBL/GenBank/DDBJ whole genome shotgun (WGS) entry which is preliminary data.</text>
</comment>
<dbReference type="Proteomes" id="UP001150581">
    <property type="component" value="Unassembled WGS sequence"/>
</dbReference>
<protein>
    <submittedName>
        <fullName evidence="1">SET domain-containing protein 3</fullName>
    </submittedName>
</protein>
<proteinExistence type="predicted"/>
<dbReference type="EMBL" id="JANBPG010001470">
    <property type="protein sequence ID" value="KAJ1889798.1"/>
    <property type="molecule type" value="Genomic_DNA"/>
</dbReference>
<organism evidence="1 2">
    <name type="scientific">Kickxella alabastrina</name>
    <dbReference type="NCBI Taxonomy" id="61397"/>
    <lineage>
        <taxon>Eukaryota</taxon>
        <taxon>Fungi</taxon>
        <taxon>Fungi incertae sedis</taxon>
        <taxon>Zoopagomycota</taxon>
        <taxon>Kickxellomycotina</taxon>
        <taxon>Kickxellomycetes</taxon>
        <taxon>Kickxellales</taxon>
        <taxon>Kickxellaceae</taxon>
        <taxon>Kickxella</taxon>
    </lineage>
</organism>
<gene>
    <name evidence="1" type="primary">SET3_2</name>
    <name evidence="1" type="ORF">LPJ66_007838</name>
</gene>
<name>A0ACC1IBG7_9FUNG</name>